<accession>A0A1C3E5Q3</accession>
<dbReference type="GO" id="GO:0019843">
    <property type="term" value="F:rRNA binding"/>
    <property type="evidence" value="ECO:0007669"/>
    <property type="project" value="UniProtKB-KW"/>
</dbReference>
<dbReference type="InterPro" id="IPR006298">
    <property type="entry name" value="BipA"/>
</dbReference>
<dbReference type="AlphaFoldDB" id="A0A1C3E5Q3"/>
<dbReference type="Gene3D" id="2.40.30.10">
    <property type="entry name" value="Translation factors"/>
    <property type="match status" value="1"/>
</dbReference>
<dbReference type="InterPro" id="IPR035647">
    <property type="entry name" value="EFG_III/V"/>
</dbReference>
<dbReference type="InterPro" id="IPR047041">
    <property type="entry name" value="BipA_GTP-bd_dom"/>
</dbReference>
<dbReference type="GO" id="GO:0043022">
    <property type="term" value="F:ribosome binding"/>
    <property type="evidence" value="ECO:0007669"/>
    <property type="project" value="UniProtKB-UniRule"/>
</dbReference>
<dbReference type="PROSITE" id="PS51722">
    <property type="entry name" value="G_TR_2"/>
    <property type="match status" value="1"/>
</dbReference>
<dbReference type="PANTHER" id="PTHR42908">
    <property type="entry name" value="TRANSLATION ELONGATION FACTOR-RELATED"/>
    <property type="match status" value="1"/>
</dbReference>
<dbReference type="InterPro" id="IPR000795">
    <property type="entry name" value="T_Tr_GTP-bd_dom"/>
</dbReference>
<dbReference type="CDD" id="cd01891">
    <property type="entry name" value="TypA_BipA"/>
    <property type="match status" value="1"/>
</dbReference>
<dbReference type="InterPro" id="IPR000640">
    <property type="entry name" value="EFG_V-like"/>
</dbReference>
<dbReference type="GO" id="GO:0000049">
    <property type="term" value="F:tRNA binding"/>
    <property type="evidence" value="ECO:0007669"/>
    <property type="project" value="UniProtKB-KW"/>
</dbReference>
<dbReference type="InterPro" id="IPR047043">
    <property type="entry name" value="BipA_III"/>
</dbReference>
<dbReference type="GO" id="GO:0005525">
    <property type="term" value="F:GTP binding"/>
    <property type="evidence" value="ECO:0007669"/>
    <property type="project" value="UniProtKB-UniRule"/>
</dbReference>
<reference evidence="5 6" key="1">
    <citation type="submission" date="2016-05" db="EMBL/GenBank/DDBJ databases">
        <title>Genomic and physiological characterization of Planctopirus sp. isolated from fresh water lake.</title>
        <authorList>
            <person name="Subhash Y."/>
            <person name="Ramana C."/>
        </authorList>
    </citation>
    <scope>NUCLEOTIDE SEQUENCE [LARGE SCALE GENOMIC DNA]</scope>
    <source>
        <strain evidence="5 6">JC280</strain>
    </source>
</reference>
<dbReference type="GO" id="GO:0005829">
    <property type="term" value="C:cytosol"/>
    <property type="evidence" value="ECO:0007669"/>
    <property type="project" value="TreeGrafter"/>
</dbReference>
<keyword evidence="3" id="KW-0694">RNA-binding</keyword>
<evidence type="ECO:0000313" key="5">
    <source>
        <dbReference type="EMBL" id="ODA28578.1"/>
    </source>
</evidence>
<dbReference type="InterPro" id="IPR009000">
    <property type="entry name" value="Transl_B-barrel_sf"/>
</dbReference>
<dbReference type="HAMAP" id="MF_00849">
    <property type="entry name" value="BipA"/>
    <property type="match status" value="1"/>
</dbReference>
<dbReference type="InterPro" id="IPR047042">
    <property type="entry name" value="BipA_II"/>
</dbReference>
<dbReference type="NCBIfam" id="TIGR00231">
    <property type="entry name" value="small_GTP"/>
    <property type="match status" value="1"/>
</dbReference>
<name>A0A1C3E5Q3_9PLAN</name>
<dbReference type="PANTHER" id="PTHR42908:SF8">
    <property type="entry name" value="TR-TYPE G DOMAIN-CONTAINING PROTEIN"/>
    <property type="match status" value="1"/>
</dbReference>
<dbReference type="SMART" id="SM00838">
    <property type="entry name" value="EFG_C"/>
    <property type="match status" value="1"/>
</dbReference>
<dbReference type="RefSeq" id="WP_068851919.1">
    <property type="nucleotide sequence ID" value="NZ_LYDR01000152.1"/>
</dbReference>
<dbReference type="GO" id="GO:0003924">
    <property type="term" value="F:GTPase activity"/>
    <property type="evidence" value="ECO:0007669"/>
    <property type="project" value="UniProtKB-UniRule"/>
</dbReference>
<comment type="similarity">
    <text evidence="3">Belongs to the TRAFAC class translation factor GTPase superfamily. Classic translation factor GTPase family. BipA subfamily.</text>
</comment>
<dbReference type="GO" id="GO:0010467">
    <property type="term" value="P:gene expression"/>
    <property type="evidence" value="ECO:0007669"/>
    <property type="project" value="UniProtKB-ARBA"/>
</dbReference>
<dbReference type="GO" id="GO:0009409">
    <property type="term" value="P:response to cold"/>
    <property type="evidence" value="ECO:0007669"/>
    <property type="project" value="UniProtKB-ARBA"/>
</dbReference>
<dbReference type="EC" id="3.6.5.-" evidence="3"/>
<dbReference type="Pfam" id="PF00009">
    <property type="entry name" value="GTP_EFTU"/>
    <property type="match status" value="1"/>
</dbReference>
<evidence type="ECO:0000256" key="3">
    <source>
        <dbReference type="HAMAP-Rule" id="MF_00849"/>
    </source>
</evidence>
<keyword evidence="3" id="KW-0820">tRNA-binding</keyword>
<dbReference type="FunFam" id="2.40.30.10:FF:000016">
    <property type="entry name" value="GTP-binding protein TypA"/>
    <property type="match status" value="1"/>
</dbReference>
<dbReference type="InterPro" id="IPR048876">
    <property type="entry name" value="BipA_C"/>
</dbReference>
<evidence type="ECO:0000256" key="1">
    <source>
        <dbReference type="ARBA" id="ARBA00023134"/>
    </source>
</evidence>
<comment type="catalytic activity">
    <reaction evidence="2 3">
        <text>GTP + H2O = GDP + phosphate + H(+)</text>
        <dbReference type="Rhea" id="RHEA:19669"/>
        <dbReference type="ChEBI" id="CHEBI:15377"/>
        <dbReference type="ChEBI" id="CHEBI:15378"/>
        <dbReference type="ChEBI" id="CHEBI:37565"/>
        <dbReference type="ChEBI" id="CHEBI:43474"/>
        <dbReference type="ChEBI" id="CHEBI:58189"/>
    </reaction>
</comment>
<keyword evidence="6" id="KW-1185">Reference proteome</keyword>
<dbReference type="Gene3D" id="3.40.50.300">
    <property type="entry name" value="P-loop containing nucleotide triphosphate hydrolases"/>
    <property type="match status" value="1"/>
</dbReference>
<dbReference type="GO" id="GO:1990904">
    <property type="term" value="C:ribonucleoprotein complex"/>
    <property type="evidence" value="ECO:0007669"/>
    <property type="project" value="TreeGrafter"/>
</dbReference>
<dbReference type="Gene3D" id="3.30.70.240">
    <property type="match status" value="1"/>
</dbReference>
<dbReference type="InterPro" id="IPR042116">
    <property type="entry name" value="TypA/BipA_C"/>
</dbReference>
<keyword evidence="3" id="KW-0699">rRNA-binding</keyword>
<dbReference type="InterPro" id="IPR027417">
    <property type="entry name" value="P-loop_NTPase"/>
</dbReference>
<comment type="function">
    <text evidence="3">A 50S ribosomal subunit assembly protein with GTPase activity, required for 50S subunit assembly at low temperatures, may also play a role in translation. Binds GTP and analogs. Binds the 70S ribosome between the 30S and 50S subunits, in a similar position as ribosome-bound EF-G; it contacts a number of ribosomal proteins, both rRNAs and the A-site tRNA.</text>
</comment>
<dbReference type="FunFam" id="2.40.50.250:FF:000001">
    <property type="entry name" value="GTP-binding protein TypA"/>
    <property type="match status" value="1"/>
</dbReference>
<comment type="caution">
    <text evidence="5">The sequence shown here is derived from an EMBL/GenBank/DDBJ whole genome shotgun (WGS) entry which is preliminary data.</text>
</comment>
<keyword evidence="3" id="KW-0547">Nucleotide-binding</keyword>
<feature type="domain" description="Tr-type G" evidence="4">
    <location>
        <begin position="5"/>
        <end position="200"/>
    </location>
</feature>
<dbReference type="OrthoDB" id="9804431at2"/>
<dbReference type="Gene3D" id="2.40.50.250">
    <property type="entry name" value="bipa protein"/>
    <property type="match status" value="1"/>
</dbReference>
<dbReference type="STRING" id="1841610.A6X21_12850"/>
<dbReference type="PROSITE" id="PS00301">
    <property type="entry name" value="G_TR_1"/>
    <property type="match status" value="1"/>
</dbReference>
<dbReference type="Gene3D" id="3.30.70.870">
    <property type="entry name" value="Elongation Factor G (Translational Gtpase), domain 3"/>
    <property type="match status" value="1"/>
</dbReference>
<comment type="subcellular location">
    <subcellularLocation>
        <location evidence="3">Cytoplasm</location>
    </subcellularLocation>
    <text evidence="3">Binds to ribosomes.</text>
</comment>
<dbReference type="InterPro" id="IPR035651">
    <property type="entry name" value="BipA_V"/>
</dbReference>
<keyword evidence="1 3" id="KW-0342">GTP-binding</keyword>
<evidence type="ECO:0000259" key="4">
    <source>
        <dbReference type="PROSITE" id="PS51722"/>
    </source>
</evidence>
<dbReference type="PRINTS" id="PR00315">
    <property type="entry name" value="ELONGATNFCT"/>
</dbReference>
<dbReference type="SUPFAM" id="SSF50447">
    <property type="entry name" value="Translation proteins"/>
    <property type="match status" value="1"/>
</dbReference>
<dbReference type="NCBIfam" id="TIGR01394">
    <property type="entry name" value="TypA_BipA"/>
    <property type="match status" value="1"/>
</dbReference>
<proteinExistence type="inferred from homology"/>
<dbReference type="FunFam" id="3.30.70.240:FF:000002">
    <property type="entry name" value="GTP-binding protein TypA"/>
    <property type="match status" value="1"/>
</dbReference>
<evidence type="ECO:0000256" key="2">
    <source>
        <dbReference type="ARBA" id="ARBA00048548"/>
    </source>
</evidence>
<keyword evidence="3" id="KW-0963">Cytoplasm</keyword>
<gene>
    <name evidence="3" type="primary">bipA</name>
    <name evidence="5" type="ORF">A6X21_12850</name>
</gene>
<dbReference type="Proteomes" id="UP000094828">
    <property type="component" value="Unassembled WGS sequence"/>
</dbReference>
<dbReference type="Pfam" id="PF21018">
    <property type="entry name" value="BipA_C"/>
    <property type="match status" value="1"/>
</dbReference>
<dbReference type="FunFam" id="3.30.70.870:FF:000003">
    <property type="entry name" value="GTP-binding protein TypA"/>
    <property type="match status" value="1"/>
</dbReference>
<keyword evidence="3" id="KW-0690">Ribosome biogenesis</keyword>
<dbReference type="GO" id="GO:0000027">
    <property type="term" value="P:ribosomal large subunit assembly"/>
    <property type="evidence" value="ECO:0007669"/>
    <property type="project" value="UniProtKB-UniRule"/>
</dbReference>
<keyword evidence="3" id="KW-0378">Hydrolase</keyword>
<sequence>MKRRNDIRNVAIIAHVDHGKTTLVDSLIKFSGQFRESQLQQECILDSNDQERERGITILAKNIALTYGDTKINIIDTPGHADFGGEVERVLRMADGALVLVDSFEGPRPQTRFVLQKALEVGLQPLVVVNKIDRPDARPLDVLNETFDLFVELGADDATLDFPYVFASGRSGYASHDPATRSGDIRPLLDLIIERIPGPEVDEEAPLQFMVTSLTYSEFVGRIATGRISCGKIKTGQTISLMKADGSIKNEKVVALEVFDKLGRTPVQEATAGDIVAITGLSKPEIGDTVADPAFPKALPRISVDEPTISMVFTINSSPFAGAKEGGGKYLTTRHLRDRLDRELESNVALRVTEASDKEAFNVSGRGVLHLSVLIEQMRREGYELSVGKPQVIRKKIDGKVHEPFEILVVDVPQNEVGPVMEIVGNRRGEVTNMTTNSTGMSHLEFSIPARGLIGIRTRMLNATRGEAIIHHQFDCYKPIEGDVPRRANGVLVSQERGKVVAFALGKLQERSELFVAPGDEVYEGMIVGENSRDTDMVVNPIREKKLTNMRASGSDENIILKPPRRLSLEAALEYIEDDEYVEVTPSIIRLRKIRLTETERKQHSRGSVTE</sequence>
<dbReference type="InterPro" id="IPR004161">
    <property type="entry name" value="EFTu-like_2"/>
</dbReference>
<dbReference type="EMBL" id="LYDR01000152">
    <property type="protein sequence ID" value="ODA28578.1"/>
    <property type="molecule type" value="Genomic_DNA"/>
</dbReference>
<dbReference type="Pfam" id="PF03144">
    <property type="entry name" value="GTP_EFTU_D2"/>
    <property type="match status" value="1"/>
</dbReference>
<dbReference type="CDD" id="cd03710">
    <property type="entry name" value="BipA_TypA_C"/>
    <property type="match status" value="1"/>
</dbReference>
<dbReference type="InterPro" id="IPR005225">
    <property type="entry name" value="Small_GTP-bd"/>
</dbReference>
<evidence type="ECO:0000313" key="6">
    <source>
        <dbReference type="Proteomes" id="UP000094828"/>
    </source>
</evidence>
<comment type="subunit">
    <text evidence="3">Monomer.</text>
</comment>
<protein>
    <recommendedName>
        <fullName evidence="3">Large ribosomal subunit assembly factor BipA</fullName>
        <ecNumber evidence="3">3.6.5.-</ecNumber>
    </recommendedName>
    <alternativeName>
        <fullName evidence="3">GTP-binding protein BipA</fullName>
    </alternativeName>
</protein>
<dbReference type="SUPFAM" id="SSF52540">
    <property type="entry name" value="P-loop containing nucleoside triphosphate hydrolases"/>
    <property type="match status" value="1"/>
</dbReference>
<dbReference type="FunFam" id="3.40.50.300:FF:000055">
    <property type="entry name" value="GTP-binding protein TypA"/>
    <property type="match status" value="1"/>
</dbReference>
<dbReference type="Pfam" id="PF00679">
    <property type="entry name" value="EFG_C"/>
    <property type="match status" value="1"/>
</dbReference>
<dbReference type="CDD" id="cd03691">
    <property type="entry name" value="BipA_TypA_II"/>
    <property type="match status" value="1"/>
</dbReference>
<organism evidence="5 6">
    <name type="scientific">Planctopirus hydrillae</name>
    <dbReference type="NCBI Taxonomy" id="1841610"/>
    <lineage>
        <taxon>Bacteria</taxon>
        <taxon>Pseudomonadati</taxon>
        <taxon>Planctomycetota</taxon>
        <taxon>Planctomycetia</taxon>
        <taxon>Planctomycetales</taxon>
        <taxon>Planctomycetaceae</taxon>
        <taxon>Planctopirus</taxon>
    </lineage>
</organism>
<dbReference type="CDD" id="cd16263">
    <property type="entry name" value="BipA_III"/>
    <property type="match status" value="1"/>
</dbReference>
<dbReference type="InterPro" id="IPR031157">
    <property type="entry name" value="G_TR_CS"/>
</dbReference>
<feature type="binding site" evidence="3">
    <location>
        <begin position="130"/>
        <end position="133"/>
    </location>
    <ligand>
        <name>GTP</name>
        <dbReference type="ChEBI" id="CHEBI:37565"/>
    </ligand>
</feature>
<feature type="binding site" evidence="3">
    <location>
        <begin position="17"/>
        <end position="22"/>
    </location>
    <ligand>
        <name>GTP</name>
        <dbReference type="ChEBI" id="CHEBI:37565"/>
    </ligand>
</feature>
<dbReference type="SUPFAM" id="SSF54980">
    <property type="entry name" value="EF-G C-terminal domain-like"/>
    <property type="match status" value="2"/>
</dbReference>